<dbReference type="Gene3D" id="3.40.50.2000">
    <property type="entry name" value="Glycogen Phosphorylase B"/>
    <property type="match status" value="3"/>
</dbReference>
<dbReference type="Pfam" id="PF00534">
    <property type="entry name" value="Glycos_transf_1"/>
    <property type="match status" value="1"/>
</dbReference>
<proteinExistence type="predicted"/>
<name>A0A4R6RE67_9HYPH</name>
<keyword evidence="1 3" id="KW-0808">Transferase</keyword>
<comment type="caution">
    <text evidence="3">The sequence shown here is derived from an EMBL/GenBank/DDBJ whole genome shotgun (WGS) entry which is preliminary data.</text>
</comment>
<dbReference type="CDD" id="cd03801">
    <property type="entry name" value="GT4_PimA-like"/>
    <property type="match status" value="1"/>
</dbReference>
<reference evidence="3 4" key="1">
    <citation type="submission" date="2019-03" db="EMBL/GenBank/DDBJ databases">
        <title>Genomic Encyclopedia of Type Strains, Phase IV (KMG-IV): sequencing the most valuable type-strain genomes for metagenomic binning, comparative biology and taxonomic classification.</title>
        <authorList>
            <person name="Goeker M."/>
        </authorList>
    </citation>
    <scope>NUCLEOTIDE SEQUENCE [LARGE SCALE GENOMIC DNA]</scope>
    <source>
        <strain evidence="3 4">DSM 102969</strain>
    </source>
</reference>
<dbReference type="RefSeq" id="WP_126539836.1">
    <property type="nucleotide sequence ID" value="NZ_BSPM01000002.1"/>
</dbReference>
<accession>A0A4R6RE67</accession>
<organism evidence="3 4">
    <name type="scientific">Oharaeibacter diazotrophicus</name>
    <dbReference type="NCBI Taxonomy" id="1920512"/>
    <lineage>
        <taxon>Bacteria</taxon>
        <taxon>Pseudomonadati</taxon>
        <taxon>Pseudomonadota</taxon>
        <taxon>Alphaproteobacteria</taxon>
        <taxon>Hyphomicrobiales</taxon>
        <taxon>Pleomorphomonadaceae</taxon>
        <taxon>Oharaeibacter</taxon>
    </lineage>
</organism>
<sequence length="1254" mass="132380">MTKLFQYHAGNHPLDAITNAMLLLAERLGRVGLAGSVGTWNVHRDLAGRIERFSADALGPDDVLLIHHSADNPVIDEVVSAKCRKILVYHNITKPAFFGPGDEVVRRSVVEGYTQLARLRGVVDGAVCDSAFNARALVERGFSDVEPICLLADFEGLPDRPHRARPYRHRDDVFHVLFVGRICRNKGQHDLIRAVPAIERAVGRRVRLTLCGHADHGRDHLRALRDDTARLGLGDRVAVVGAVPNEELYGLYRDADAYVSYSRHEGFGVPLVEAMAFGVPVFALRAAAVAETLGGAGRLLESPDPEELAAAIAEVFRTRSGLRGLVRRQRARAAELSIDRSLPKLLAFLDRRYGLSLSAALVPTPAPSGRRQVLVEGPPEPASTPAGFDDAFARALQAIDATPVHAADRVDEPDAAPAAGTAAPLSIAAPSVGFRDAAAPTARGQLADLRLQRLAGGGSRLPSWLVRQVNAGLDGVLVSGRHGAKVCRDSGVRVPVAVIDDGSAAPAPPAATPRARGEGPFVFLLVASGHPDEETHAVLKAYVSAFAATDDVVLVVAAGTDPSTGVQAVVDRIRAEPDAPRVVVDGAEPTPARLAALCRAADAVVPPTAGPVVEAVAAAAVAAGRLVIAPAIGARFDPRRGGRVIRVRSRFVASGDPDAEPGSHRVAFDRLDLARVLRAVASGRAPGSAEPERERGEGEMPCEHVAALVDRLEAPRPTKERIRLAAIARYDDGPSGDVAAIARALPAGPYEVEHWGARDAAEAAPGTVRRLWSPRAGDFESLCRRAVDERFDAVLVGHDPAAFAADDFVRGLAHLRVHRIVVHVVLDEAPEDGADAREAFLRDHAAELAAVDGVFVHTLADLNRLAEHGLHDRVTLLPRVVPDLPVLARDGLRHVLGLAADGPIVLSVGPPPPDLIEAFALSRGRFPRAQLVLAASAGSAADIRCLDATCRELIALHGLADRVVAADAALAVEQVHILAAASDLVVVPGGGSRAETGAAIRRTLAARRPVLAVGADLAEDVLPVVARAERGDPEGLAEAMLAILGSEPRLAEADALAEAFVRGRTARDVAEIVVGAVEQAVMHRDGVERPLFTLAAGPPPVARASETVLGRRRGRELLAGLLGRAPTDAEVAGIDRALAAGVHLARAVDELIASDEYFEAVHANPRLLAALALPGVDLAELRRLDGRAFVEACYREILGRAGDEGGIAQFMRAFERAAPDDAKRIVVDVMTASPEYRDAVVPRIVVDSQAGDGS</sequence>
<dbReference type="OrthoDB" id="9801609at2"/>
<dbReference type="EMBL" id="SNXY01000008">
    <property type="protein sequence ID" value="TDP84027.1"/>
    <property type="molecule type" value="Genomic_DNA"/>
</dbReference>
<dbReference type="InterPro" id="IPR001296">
    <property type="entry name" value="Glyco_trans_1"/>
</dbReference>
<evidence type="ECO:0000313" key="4">
    <source>
        <dbReference type="Proteomes" id="UP000294547"/>
    </source>
</evidence>
<feature type="domain" description="Glycosyl transferase family 1" evidence="2">
    <location>
        <begin position="166"/>
        <end position="319"/>
    </location>
</feature>
<dbReference type="PANTHER" id="PTHR46401">
    <property type="entry name" value="GLYCOSYLTRANSFERASE WBBK-RELATED"/>
    <property type="match status" value="1"/>
</dbReference>
<dbReference type="Proteomes" id="UP000294547">
    <property type="component" value="Unassembled WGS sequence"/>
</dbReference>
<dbReference type="GO" id="GO:0009103">
    <property type="term" value="P:lipopolysaccharide biosynthetic process"/>
    <property type="evidence" value="ECO:0007669"/>
    <property type="project" value="TreeGrafter"/>
</dbReference>
<dbReference type="GO" id="GO:0016757">
    <property type="term" value="F:glycosyltransferase activity"/>
    <property type="evidence" value="ECO:0007669"/>
    <property type="project" value="InterPro"/>
</dbReference>
<evidence type="ECO:0000259" key="2">
    <source>
        <dbReference type="Pfam" id="PF00534"/>
    </source>
</evidence>
<dbReference type="PANTHER" id="PTHR46401:SF2">
    <property type="entry name" value="GLYCOSYLTRANSFERASE WBBK-RELATED"/>
    <property type="match status" value="1"/>
</dbReference>
<gene>
    <name evidence="3" type="ORF">EDD54_2630</name>
</gene>
<evidence type="ECO:0000313" key="3">
    <source>
        <dbReference type="EMBL" id="TDP84027.1"/>
    </source>
</evidence>
<dbReference type="AlphaFoldDB" id="A0A4R6RE67"/>
<evidence type="ECO:0000256" key="1">
    <source>
        <dbReference type="ARBA" id="ARBA00022679"/>
    </source>
</evidence>
<protein>
    <submittedName>
        <fullName evidence="3">Glycosyltransferase involved in cell wall biosynthesis</fullName>
    </submittedName>
</protein>
<dbReference type="SUPFAM" id="SSF53756">
    <property type="entry name" value="UDP-Glycosyltransferase/glycogen phosphorylase"/>
    <property type="match status" value="3"/>
</dbReference>
<keyword evidence="4" id="KW-1185">Reference proteome</keyword>